<reference evidence="5 6" key="1">
    <citation type="submission" date="2021-08" db="EMBL/GenBank/DDBJ databases">
        <authorList>
            <person name="Tuo L."/>
        </authorList>
    </citation>
    <scope>NUCLEOTIDE SEQUENCE [LARGE SCALE GENOMIC DNA]</scope>
    <source>
        <strain evidence="5 6">JCM 31229</strain>
    </source>
</reference>
<accession>A0ABS7PKL5</accession>
<sequence length="254" mass="28842">MFRRLFPKSRQPVQTRDTDRDWAIIGEKDPYFGVITNDKFKRENLDDAGRAEFFRTGKENIDYFLDRMRAAFGPFTPRSALDFGCGVGRLTVPLAEITGTATGVDVSQGMLAEARKHDHPDLRFVETIPDERFDWVVSLIVLQHIPPERGYEIIRTLLDRVAPDGGATIQIMFGRAEAHANSAGARLIIDPDDVRPARSRVKPNMIPRGRMMMYDYDLSRVIGLFYISGMKDIRIEHCDHGGIIGATIYARKRN</sequence>
<name>A0ABS7PKL5_9SPHN</name>
<evidence type="ECO:0000259" key="4">
    <source>
        <dbReference type="Pfam" id="PF13649"/>
    </source>
</evidence>
<protein>
    <submittedName>
        <fullName evidence="5">Class I SAM-dependent methyltransferase</fullName>
    </submittedName>
</protein>
<dbReference type="RefSeq" id="WP_222988921.1">
    <property type="nucleotide sequence ID" value="NZ_JAINVV010000003.1"/>
</dbReference>
<keyword evidence="6" id="KW-1185">Reference proteome</keyword>
<feature type="domain" description="Methyltransferase" evidence="4">
    <location>
        <begin position="81"/>
        <end position="165"/>
    </location>
</feature>
<evidence type="ECO:0000256" key="1">
    <source>
        <dbReference type="ARBA" id="ARBA00022603"/>
    </source>
</evidence>
<evidence type="ECO:0000256" key="2">
    <source>
        <dbReference type="ARBA" id="ARBA00022679"/>
    </source>
</evidence>
<dbReference type="InterPro" id="IPR041698">
    <property type="entry name" value="Methyltransf_25"/>
</dbReference>
<dbReference type="InterPro" id="IPR029063">
    <property type="entry name" value="SAM-dependent_MTases_sf"/>
</dbReference>
<proteinExistence type="predicted"/>
<dbReference type="GO" id="GO:0032259">
    <property type="term" value="P:methylation"/>
    <property type="evidence" value="ECO:0007669"/>
    <property type="project" value="UniProtKB-KW"/>
</dbReference>
<dbReference type="Proteomes" id="UP000706039">
    <property type="component" value="Unassembled WGS sequence"/>
</dbReference>
<dbReference type="PANTHER" id="PTHR43464:SF19">
    <property type="entry name" value="UBIQUINONE BIOSYNTHESIS O-METHYLTRANSFERASE, MITOCHONDRIAL"/>
    <property type="match status" value="1"/>
</dbReference>
<evidence type="ECO:0000256" key="3">
    <source>
        <dbReference type="ARBA" id="ARBA00022691"/>
    </source>
</evidence>
<dbReference type="Gene3D" id="3.40.50.150">
    <property type="entry name" value="Vaccinia Virus protein VP39"/>
    <property type="match status" value="1"/>
</dbReference>
<evidence type="ECO:0000313" key="6">
    <source>
        <dbReference type="Proteomes" id="UP000706039"/>
    </source>
</evidence>
<dbReference type="Pfam" id="PF13649">
    <property type="entry name" value="Methyltransf_25"/>
    <property type="match status" value="1"/>
</dbReference>
<dbReference type="GO" id="GO:0008168">
    <property type="term" value="F:methyltransferase activity"/>
    <property type="evidence" value="ECO:0007669"/>
    <property type="project" value="UniProtKB-KW"/>
</dbReference>
<dbReference type="CDD" id="cd02440">
    <property type="entry name" value="AdoMet_MTases"/>
    <property type="match status" value="1"/>
</dbReference>
<dbReference type="EMBL" id="JAINVV010000003">
    <property type="protein sequence ID" value="MBY8821843.1"/>
    <property type="molecule type" value="Genomic_DNA"/>
</dbReference>
<keyword evidence="2" id="KW-0808">Transferase</keyword>
<keyword evidence="3" id="KW-0949">S-adenosyl-L-methionine</keyword>
<comment type="caution">
    <text evidence="5">The sequence shown here is derived from an EMBL/GenBank/DDBJ whole genome shotgun (WGS) entry which is preliminary data.</text>
</comment>
<organism evidence="5 6">
    <name type="scientific">Sphingomonas colocasiae</name>
    <dbReference type="NCBI Taxonomy" id="1848973"/>
    <lineage>
        <taxon>Bacteria</taxon>
        <taxon>Pseudomonadati</taxon>
        <taxon>Pseudomonadota</taxon>
        <taxon>Alphaproteobacteria</taxon>
        <taxon>Sphingomonadales</taxon>
        <taxon>Sphingomonadaceae</taxon>
        <taxon>Sphingomonas</taxon>
    </lineage>
</organism>
<dbReference type="PANTHER" id="PTHR43464">
    <property type="entry name" value="METHYLTRANSFERASE"/>
    <property type="match status" value="1"/>
</dbReference>
<dbReference type="SUPFAM" id="SSF53335">
    <property type="entry name" value="S-adenosyl-L-methionine-dependent methyltransferases"/>
    <property type="match status" value="1"/>
</dbReference>
<evidence type="ECO:0000313" key="5">
    <source>
        <dbReference type="EMBL" id="MBY8821843.1"/>
    </source>
</evidence>
<gene>
    <name evidence="5" type="ORF">K7G82_06045</name>
</gene>
<keyword evidence="1 5" id="KW-0489">Methyltransferase</keyword>